<gene>
    <name evidence="1" type="ORF">HINF_LOCUS59191</name>
    <name evidence="2" type="ORF">HINF_LOCUS67758</name>
</gene>
<dbReference type="EMBL" id="CAXDID020000472">
    <property type="protein sequence ID" value="CAL6095040.1"/>
    <property type="molecule type" value="Genomic_DNA"/>
</dbReference>
<sequence>MWQFISILQSCTIYDEFNPILTITDPYTQPAMYLAYTISYNDWLNGAQVYRYVSMDVPAGQTEIYVTLYGDVHELCEDPTNNIVAMHDVAKVLDIAEFSSLTLSSPFVVFTHPDYRRCYLSDTNGIGADKFMEITPDLNSYLLDISLTADLSGYDFDFDSCETRVYMNMTPADGTMESDTNSLCLTKSCSSTTQTTETSYFRLFTSTQQQRTTMAFFPLQRIQLMERTIRF</sequence>
<name>A0AA86V0D8_9EUKA</name>
<reference evidence="2 3" key="2">
    <citation type="submission" date="2024-07" db="EMBL/GenBank/DDBJ databases">
        <authorList>
            <person name="Akdeniz Z."/>
        </authorList>
    </citation>
    <scope>NUCLEOTIDE SEQUENCE [LARGE SCALE GENOMIC DNA]</scope>
</reference>
<dbReference type="AlphaFoldDB" id="A0AA86V0D8"/>
<comment type="caution">
    <text evidence="1">The sequence shown here is derived from an EMBL/GenBank/DDBJ whole genome shotgun (WGS) entry which is preliminary data.</text>
</comment>
<proteinExistence type="predicted"/>
<dbReference type="Proteomes" id="UP001642409">
    <property type="component" value="Unassembled WGS sequence"/>
</dbReference>
<evidence type="ECO:0000313" key="2">
    <source>
        <dbReference type="EMBL" id="CAL6095040.1"/>
    </source>
</evidence>
<evidence type="ECO:0000313" key="3">
    <source>
        <dbReference type="Proteomes" id="UP001642409"/>
    </source>
</evidence>
<dbReference type="EMBL" id="CATOUU010001093">
    <property type="protein sequence ID" value="CAI9971546.1"/>
    <property type="molecule type" value="Genomic_DNA"/>
</dbReference>
<organism evidence="1">
    <name type="scientific">Hexamita inflata</name>
    <dbReference type="NCBI Taxonomy" id="28002"/>
    <lineage>
        <taxon>Eukaryota</taxon>
        <taxon>Metamonada</taxon>
        <taxon>Diplomonadida</taxon>
        <taxon>Hexamitidae</taxon>
        <taxon>Hexamitinae</taxon>
        <taxon>Hexamita</taxon>
    </lineage>
</organism>
<reference evidence="1" key="1">
    <citation type="submission" date="2023-06" db="EMBL/GenBank/DDBJ databases">
        <authorList>
            <person name="Kurt Z."/>
        </authorList>
    </citation>
    <scope>NUCLEOTIDE SEQUENCE</scope>
</reference>
<evidence type="ECO:0000313" key="1">
    <source>
        <dbReference type="EMBL" id="CAI9971546.1"/>
    </source>
</evidence>
<keyword evidence="3" id="KW-1185">Reference proteome</keyword>
<accession>A0AA86V0D8</accession>
<protein>
    <submittedName>
        <fullName evidence="2">Hypothetical_protein</fullName>
    </submittedName>
</protein>